<dbReference type="SUPFAM" id="SSF54285">
    <property type="entry name" value="MoaD/ThiS"/>
    <property type="match status" value="1"/>
</dbReference>
<dbReference type="PANTHER" id="PTHR33359:SF1">
    <property type="entry name" value="MOLYBDOPTERIN SYNTHASE SULFUR CARRIER SUBUNIT"/>
    <property type="match status" value="1"/>
</dbReference>
<name>A0A4R6SMJ7_LABRH</name>
<evidence type="ECO:0000256" key="2">
    <source>
        <dbReference type="ARBA" id="ARBA00024200"/>
    </source>
</evidence>
<dbReference type="InterPro" id="IPR012675">
    <property type="entry name" value="Beta-grasp_dom_sf"/>
</dbReference>
<gene>
    <name evidence="5" type="ORF">EV186_101504</name>
</gene>
<dbReference type="InterPro" id="IPR044672">
    <property type="entry name" value="MOCS2A"/>
</dbReference>
<keyword evidence="1" id="KW-0547">Nucleotide-binding</keyword>
<proteinExistence type="inferred from homology"/>
<reference evidence="5 6" key="1">
    <citation type="submission" date="2019-03" db="EMBL/GenBank/DDBJ databases">
        <title>Genomic Encyclopedia of Type Strains, Phase IV (KMG-IV): sequencing the most valuable type-strain genomes for metagenomic binning, comparative biology and taxonomic classification.</title>
        <authorList>
            <person name="Goeker M."/>
        </authorList>
    </citation>
    <scope>NUCLEOTIDE SEQUENCE [LARGE SCALE GENOMIC DNA]</scope>
    <source>
        <strain evidence="5 6">DSM 45361</strain>
    </source>
</reference>
<evidence type="ECO:0000313" key="5">
    <source>
        <dbReference type="EMBL" id="TDQ04552.1"/>
    </source>
</evidence>
<evidence type="ECO:0000256" key="3">
    <source>
        <dbReference type="ARBA" id="ARBA00024247"/>
    </source>
</evidence>
<sequence>MTNDVYSPEPGASRAPSGDEGGTGLVVRVRYFAGARAAAGTAEESVQLPVGSTVHDAVAAMRARHGEGLSRVLAASSFLVDGVAVRDRSVVLSDGSGLDVLPPFAGG</sequence>
<dbReference type="InterPro" id="IPR016155">
    <property type="entry name" value="Mopterin_synth/thiamin_S_b"/>
</dbReference>
<evidence type="ECO:0000313" key="6">
    <source>
        <dbReference type="Proteomes" id="UP000295444"/>
    </source>
</evidence>
<dbReference type="Proteomes" id="UP000295444">
    <property type="component" value="Unassembled WGS sequence"/>
</dbReference>
<evidence type="ECO:0000256" key="4">
    <source>
        <dbReference type="SAM" id="MobiDB-lite"/>
    </source>
</evidence>
<keyword evidence="6" id="KW-1185">Reference proteome</keyword>
<dbReference type="OrthoDB" id="4331766at2"/>
<dbReference type="GO" id="GO:0000166">
    <property type="term" value="F:nucleotide binding"/>
    <property type="evidence" value="ECO:0007669"/>
    <property type="project" value="UniProtKB-KW"/>
</dbReference>
<dbReference type="GO" id="GO:1990133">
    <property type="term" value="C:molybdopterin adenylyltransferase complex"/>
    <property type="evidence" value="ECO:0007669"/>
    <property type="project" value="TreeGrafter"/>
</dbReference>
<dbReference type="EMBL" id="SNXZ01000001">
    <property type="protein sequence ID" value="TDQ04552.1"/>
    <property type="molecule type" value="Genomic_DNA"/>
</dbReference>
<protein>
    <recommendedName>
        <fullName evidence="3">Molybdopterin synthase sulfur carrier subunit</fullName>
    </recommendedName>
</protein>
<organism evidence="5 6">
    <name type="scientific">Labedaea rhizosphaerae</name>
    <dbReference type="NCBI Taxonomy" id="598644"/>
    <lineage>
        <taxon>Bacteria</taxon>
        <taxon>Bacillati</taxon>
        <taxon>Actinomycetota</taxon>
        <taxon>Actinomycetes</taxon>
        <taxon>Pseudonocardiales</taxon>
        <taxon>Pseudonocardiaceae</taxon>
        <taxon>Labedaea</taxon>
    </lineage>
</organism>
<dbReference type="PANTHER" id="PTHR33359">
    <property type="entry name" value="MOLYBDOPTERIN SYNTHASE SULFUR CARRIER SUBUNIT"/>
    <property type="match status" value="1"/>
</dbReference>
<dbReference type="GO" id="GO:0006777">
    <property type="term" value="P:Mo-molybdopterin cofactor biosynthetic process"/>
    <property type="evidence" value="ECO:0007669"/>
    <property type="project" value="InterPro"/>
</dbReference>
<comment type="similarity">
    <text evidence="2">Belongs to the MoaD family.</text>
</comment>
<feature type="region of interest" description="Disordered" evidence="4">
    <location>
        <begin position="1"/>
        <end position="23"/>
    </location>
</feature>
<dbReference type="InterPro" id="IPR003749">
    <property type="entry name" value="ThiS/MoaD-like"/>
</dbReference>
<accession>A0A4R6SMJ7</accession>
<dbReference type="CDD" id="cd17040">
    <property type="entry name" value="Ubl_MoaD_like"/>
    <property type="match status" value="1"/>
</dbReference>
<dbReference type="AlphaFoldDB" id="A0A4R6SMJ7"/>
<evidence type="ECO:0000256" key="1">
    <source>
        <dbReference type="ARBA" id="ARBA00022741"/>
    </source>
</evidence>
<dbReference type="Gene3D" id="3.10.20.30">
    <property type="match status" value="1"/>
</dbReference>
<dbReference type="Pfam" id="PF02597">
    <property type="entry name" value="ThiS"/>
    <property type="match status" value="1"/>
</dbReference>
<comment type="caution">
    <text evidence="5">The sequence shown here is derived from an EMBL/GenBank/DDBJ whole genome shotgun (WGS) entry which is preliminary data.</text>
</comment>